<dbReference type="GO" id="GO:0005737">
    <property type="term" value="C:cytoplasm"/>
    <property type="evidence" value="ECO:0007669"/>
    <property type="project" value="UniProtKB-SubCell"/>
</dbReference>
<feature type="site" description="Discriminates between blocked and unblocked aminoacyl-tRNA" evidence="7">
    <location>
        <position position="9"/>
    </location>
</feature>
<evidence type="ECO:0000256" key="7">
    <source>
        <dbReference type="HAMAP-Rule" id="MF_00083"/>
    </source>
</evidence>
<comment type="function">
    <text evidence="7">Catalyzes the release of premature peptidyl moieties from peptidyl-tRNA molecules trapped in stalled 50S ribosomal subunits, and thus maintains levels of free tRNAs and 50S ribosomes.</text>
</comment>
<evidence type="ECO:0000256" key="3">
    <source>
        <dbReference type="ARBA" id="ARBA00022801"/>
    </source>
</evidence>
<protein>
    <recommendedName>
        <fullName evidence="6 7">Peptidyl-tRNA hydrolase</fullName>
        <shortName evidence="7">Pth</shortName>
        <ecNumber evidence="1 7">3.1.1.29</ecNumber>
    </recommendedName>
</protein>
<dbReference type="PANTHER" id="PTHR17224:SF1">
    <property type="entry name" value="PEPTIDYL-TRNA HYDROLASE"/>
    <property type="match status" value="1"/>
</dbReference>
<organism evidence="10 11">
    <name type="scientific">Candidatus Kerfeldbacteria bacterium RIFOXYB2_FULL_38_14</name>
    <dbReference type="NCBI Taxonomy" id="1798547"/>
    <lineage>
        <taxon>Bacteria</taxon>
        <taxon>Candidatus Kerfeldiibacteriota</taxon>
    </lineage>
</organism>
<dbReference type="AlphaFoldDB" id="A0A1G2BGG5"/>
<dbReference type="InterPro" id="IPR001328">
    <property type="entry name" value="Pept_tRNA_hydro"/>
</dbReference>
<feature type="binding site" evidence="7">
    <location>
        <position position="68"/>
    </location>
    <ligand>
        <name>tRNA</name>
        <dbReference type="ChEBI" id="CHEBI:17843"/>
    </ligand>
</feature>
<keyword evidence="3 7" id="KW-0378">Hydrolase</keyword>
<comment type="subunit">
    <text evidence="7">Monomer.</text>
</comment>
<dbReference type="GO" id="GO:0000049">
    <property type="term" value="F:tRNA binding"/>
    <property type="evidence" value="ECO:0007669"/>
    <property type="project" value="UniProtKB-UniRule"/>
</dbReference>
<comment type="function">
    <text evidence="7">Hydrolyzes ribosome-free peptidyl-tRNAs (with 1 or more amino acids incorporated), which drop off the ribosome during protein synthesis, or as a result of ribosome stalling.</text>
</comment>
<proteinExistence type="inferred from homology"/>
<dbReference type="CDD" id="cd00462">
    <property type="entry name" value="PTH"/>
    <property type="match status" value="1"/>
</dbReference>
<evidence type="ECO:0000256" key="4">
    <source>
        <dbReference type="ARBA" id="ARBA00022884"/>
    </source>
</evidence>
<comment type="catalytic activity">
    <reaction evidence="7 8">
        <text>an N-acyl-L-alpha-aminoacyl-tRNA + H2O = an N-acyl-L-amino acid + a tRNA + H(+)</text>
        <dbReference type="Rhea" id="RHEA:54448"/>
        <dbReference type="Rhea" id="RHEA-COMP:10123"/>
        <dbReference type="Rhea" id="RHEA-COMP:13883"/>
        <dbReference type="ChEBI" id="CHEBI:15377"/>
        <dbReference type="ChEBI" id="CHEBI:15378"/>
        <dbReference type="ChEBI" id="CHEBI:59874"/>
        <dbReference type="ChEBI" id="CHEBI:78442"/>
        <dbReference type="ChEBI" id="CHEBI:138191"/>
        <dbReference type="EC" id="3.1.1.29"/>
    </reaction>
</comment>
<dbReference type="InterPro" id="IPR036416">
    <property type="entry name" value="Pept_tRNA_hydro_sf"/>
</dbReference>
<feature type="binding site" evidence="7">
    <location>
        <position position="114"/>
    </location>
    <ligand>
        <name>tRNA</name>
        <dbReference type="ChEBI" id="CHEBI:17843"/>
    </ligand>
</feature>
<evidence type="ECO:0000256" key="2">
    <source>
        <dbReference type="ARBA" id="ARBA00022555"/>
    </source>
</evidence>
<keyword evidence="7" id="KW-0963">Cytoplasm</keyword>
<feature type="binding site" evidence="7">
    <location>
        <position position="14"/>
    </location>
    <ligand>
        <name>tRNA</name>
        <dbReference type="ChEBI" id="CHEBI:17843"/>
    </ligand>
</feature>
<gene>
    <name evidence="7" type="primary">pth</name>
    <name evidence="10" type="ORF">A2319_03730</name>
</gene>
<dbReference type="HAMAP" id="MF_00083">
    <property type="entry name" value="Pept_tRNA_hydro_bact"/>
    <property type="match status" value="1"/>
</dbReference>
<comment type="similarity">
    <text evidence="5 7 9">Belongs to the PTH family.</text>
</comment>
<evidence type="ECO:0000256" key="8">
    <source>
        <dbReference type="RuleBase" id="RU000673"/>
    </source>
</evidence>
<keyword evidence="4 7" id="KW-0694">RNA-binding</keyword>
<evidence type="ECO:0000256" key="5">
    <source>
        <dbReference type="ARBA" id="ARBA00038063"/>
    </source>
</evidence>
<dbReference type="GO" id="GO:0006515">
    <property type="term" value="P:protein quality control for misfolded or incompletely synthesized proteins"/>
    <property type="evidence" value="ECO:0007669"/>
    <property type="project" value="UniProtKB-UniRule"/>
</dbReference>
<evidence type="ECO:0000256" key="1">
    <source>
        <dbReference type="ARBA" id="ARBA00013260"/>
    </source>
</evidence>
<feature type="binding site" evidence="7">
    <location>
        <position position="66"/>
    </location>
    <ligand>
        <name>tRNA</name>
        <dbReference type="ChEBI" id="CHEBI:17843"/>
    </ligand>
</feature>
<dbReference type="PROSITE" id="PS01195">
    <property type="entry name" value="PEPT_TRNA_HYDROL_1"/>
    <property type="match status" value="1"/>
</dbReference>
<reference evidence="10 11" key="1">
    <citation type="journal article" date="2016" name="Nat. Commun.">
        <title>Thousands of microbial genomes shed light on interconnected biogeochemical processes in an aquifer system.</title>
        <authorList>
            <person name="Anantharaman K."/>
            <person name="Brown C.T."/>
            <person name="Hug L.A."/>
            <person name="Sharon I."/>
            <person name="Castelle C.J."/>
            <person name="Probst A.J."/>
            <person name="Thomas B.C."/>
            <person name="Singh A."/>
            <person name="Wilkins M.J."/>
            <person name="Karaoz U."/>
            <person name="Brodie E.L."/>
            <person name="Williams K.H."/>
            <person name="Hubbard S.S."/>
            <person name="Banfield J.F."/>
        </authorList>
    </citation>
    <scope>NUCLEOTIDE SEQUENCE [LARGE SCALE GENOMIC DNA]</scope>
</reference>
<dbReference type="InterPro" id="IPR018171">
    <property type="entry name" value="Pept_tRNA_hydro_CS"/>
</dbReference>
<accession>A0A1G2BGG5</accession>
<feature type="site" description="Stabilizes the basic form of H active site to accept a proton" evidence="7">
    <location>
        <position position="93"/>
    </location>
</feature>
<comment type="caution">
    <text evidence="10">The sequence shown here is derived from an EMBL/GenBank/DDBJ whole genome shotgun (WGS) entry which is preliminary data.</text>
</comment>
<name>A0A1G2BGG5_9BACT</name>
<keyword evidence="2 7" id="KW-0820">tRNA-binding</keyword>
<comment type="subcellular location">
    <subcellularLocation>
        <location evidence="7">Cytoplasm</location>
    </subcellularLocation>
</comment>
<dbReference type="PANTHER" id="PTHR17224">
    <property type="entry name" value="PEPTIDYL-TRNA HYDROLASE"/>
    <property type="match status" value="1"/>
</dbReference>
<feature type="active site" description="Proton acceptor" evidence="7">
    <location>
        <position position="19"/>
    </location>
</feature>
<dbReference type="Proteomes" id="UP000176420">
    <property type="component" value="Unassembled WGS sequence"/>
</dbReference>
<dbReference type="SUPFAM" id="SSF53178">
    <property type="entry name" value="Peptidyl-tRNA hydrolase-like"/>
    <property type="match status" value="1"/>
</dbReference>
<dbReference type="NCBIfam" id="TIGR00447">
    <property type="entry name" value="pth"/>
    <property type="match status" value="1"/>
</dbReference>
<dbReference type="Pfam" id="PF01195">
    <property type="entry name" value="Pept_tRNA_hydro"/>
    <property type="match status" value="1"/>
</dbReference>
<evidence type="ECO:0000256" key="9">
    <source>
        <dbReference type="RuleBase" id="RU004320"/>
    </source>
</evidence>
<dbReference type="EC" id="3.1.1.29" evidence="1 7"/>
<dbReference type="EMBL" id="MHKI01000003">
    <property type="protein sequence ID" value="OGY88271.1"/>
    <property type="molecule type" value="Genomic_DNA"/>
</dbReference>
<dbReference type="FunFam" id="3.40.50.1470:FF:000001">
    <property type="entry name" value="Peptidyl-tRNA hydrolase"/>
    <property type="match status" value="1"/>
</dbReference>
<evidence type="ECO:0000313" key="10">
    <source>
        <dbReference type="EMBL" id="OGY88271.1"/>
    </source>
</evidence>
<evidence type="ECO:0000313" key="11">
    <source>
        <dbReference type="Proteomes" id="UP000176420"/>
    </source>
</evidence>
<dbReference type="GO" id="GO:0004045">
    <property type="term" value="F:peptidyl-tRNA hydrolase activity"/>
    <property type="evidence" value="ECO:0007669"/>
    <property type="project" value="UniProtKB-UniRule"/>
</dbReference>
<evidence type="ECO:0000256" key="6">
    <source>
        <dbReference type="ARBA" id="ARBA00050038"/>
    </source>
</evidence>
<sequence>MKLLVGLGNPGKEYEKTRHNMGWRVLDALKLDFHLEKKFQAEIYVKTGRDLSPTDKPFILCKPQTFMNNSGMAVRAVADYYKISPSDIIVIHDDKDLPLGTIRLRKKGSSGGHNGVQSIIDHLGTSSFTRLKIGVANELTEKNDTTQFVLDKFSKAEEKLLPKIILGAIEKLNLPIV</sequence>
<dbReference type="GO" id="GO:0072344">
    <property type="term" value="P:rescue of stalled ribosome"/>
    <property type="evidence" value="ECO:0007669"/>
    <property type="project" value="UniProtKB-UniRule"/>
</dbReference>
<dbReference type="Gene3D" id="3.40.50.1470">
    <property type="entry name" value="Peptidyl-tRNA hydrolase"/>
    <property type="match status" value="1"/>
</dbReference>